<name>A0A7H9ANI2_9FLAO</name>
<dbReference type="Pfam" id="PF13030">
    <property type="entry name" value="DUF3891"/>
    <property type="match status" value="1"/>
</dbReference>
<reference evidence="1 2" key="1">
    <citation type="journal article" date="2006" name="Int. J. Syst. Evol. Microbiol.">
        <title>Costertonia aggregata gen. nov., sp. nov., a mesophilic marine bacterium of the family Flavobacteriaceae, isolated from a mature biofilm.</title>
        <authorList>
            <person name="Kwon K.K."/>
            <person name="Lee Y.K."/>
            <person name="Lee H.K."/>
        </authorList>
    </citation>
    <scope>NUCLEOTIDE SEQUENCE [LARGE SCALE GENOMIC DNA]</scope>
    <source>
        <strain evidence="1 2">KCCM 42265</strain>
    </source>
</reference>
<keyword evidence="2" id="KW-1185">Reference proteome</keyword>
<accession>A0A7H9ANI2</accession>
<protein>
    <submittedName>
        <fullName evidence="1">DUF3891 family protein</fullName>
    </submittedName>
</protein>
<evidence type="ECO:0000313" key="1">
    <source>
        <dbReference type="EMBL" id="QLG44988.1"/>
    </source>
</evidence>
<dbReference type="Proteomes" id="UP000509302">
    <property type="component" value="Chromosome"/>
</dbReference>
<organism evidence="1 2">
    <name type="scientific">Costertonia aggregata</name>
    <dbReference type="NCBI Taxonomy" id="343403"/>
    <lineage>
        <taxon>Bacteria</taxon>
        <taxon>Pseudomonadati</taxon>
        <taxon>Bacteroidota</taxon>
        <taxon>Flavobacteriia</taxon>
        <taxon>Flavobacteriales</taxon>
        <taxon>Flavobacteriaceae</taxon>
        <taxon>Costertonia</taxon>
    </lineage>
</organism>
<evidence type="ECO:0000313" key="2">
    <source>
        <dbReference type="Proteomes" id="UP000509302"/>
    </source>
</evidence>
<sequence>MIVKQSSRGWLMIYQAAHGLLAGKIANRLKKKLRPKYWLETITAILEHDDHQLRFDEKLYLNEIGLPIDFVKEETADDKVLERAKRIYKKARIKSKYTALLVSLHLDFLYGEMNDAGMKDFLQCLKSNRDEIEKLYGLQEKEVNEIYQILRFCDRCSLILCKNQLPAMGRSLEINTSILGETYYISKNDENKINVEPWPFEENQFELSIEQMLVESAEFKDNAALKKALANSKTELLQWVFQKN</sequence>
<gene>
    <name evidence="1" type="ORF">HYG79_06355</name>
</gene>
<dbReference type="EMBL" id="CP058595">
    <property type="protein sequence ID" value="QLG44988.1"/>
    <property type="molecule type" value="Genomic_DNA"/>
</dbReference>
<dbReference type="AlphaFoldDB" id="A0A7H9ANI2"/>
<dbReference type="RefSeq" id="WP_179241278.1">
    <property type="nucleotide sequence ID" value="NZ_CP058595.1"/>
</dbReference>
<proteinExistence type="predicted"/>
<dbReference type="KEGG" id="cagg:HYG79_06355"/>
<dbReference type="InterPro" id="IPR024992">
    <property type="entry name" value="DUF3891"/>
</dbReference>